<proteinExistence type="predicted"/>
<dbReference type="Gene3D" id="3.40.50.300">
    <property type="entry name" value="P-loop containing nucleotide triphosphate hydrolases"/>
    <property type="match status" value="1"/>
</dbReference>
<comment type="caution">
    <text evidence="7">The sequence shown here is derived from an EMBL/GenBank/DDBJ whole genome shotgun (WGS) entry which is preliminary data.</text>
</comment>
<keyword evidence="3" id="KW-0547">Nucleotide-binding</keyword>
<evidence type="ECO:0000256" key="3">
    <source>
        <dbReference type="ARBA" id="ARBA00022741"/>
    </source>
</evidence>
<dbReference type="GO" id="GO:0016887">
    <property type="term" value="F:ATP hydrolysis activity"/>
    <property type="evidence" value="ECO:0007669"/>
    <property type="project" value="InterPro"/>
</dbReference>
<keyword evidence="4 7" id="KW-0067">ATP-binding</keyword>
<accession>L1MES4</accession>
<evidence type="ECO:0000256" key="5">
    <source>
        <dbReference type="ARBA" id="ARBA00023251"/>
    </source>
</evidence>
<dbReference type="eggNOG" id="COG1131">
    <property type="taxonomic scope" value="Bacteria"/>
</dbReference>
<dbReference type="PANTHER" id="PTHR42711:SF17">
    <property type="entry name" value="ABC TRANSPORTER ATP-BINDING PROTEIN"/>
    <property type="match status" value="1"/>
</dbReference>
<keyword evidence="8" id="KW-1185">Reference proteome</keyword>
<comment type="subcellular location">
    <subcellularLocation>
        <location evidence="1">Cell membrane</location>
        <topology evidence="1">Peripheral membrane protein</topology>
    </subcellularLocation>
</comment>
<dbReference type="InterPro" id="IPR050763">
    <property type="entry name" value="ABC_transporter_ATP-binding"/>
</dbReference>
<evidence type="ECO:0000256" key="1">
    <source>
        <dbReference type="ARBA" id="ARBA00004202"/>
    </source>
</evidence>
<dbReference type="InterPro" id="IPR003439">
    <property type="entry name" value="ABC_transporter-like_ATP-bd"/>
</dbReference>
<evidence type="ECO:0000256" key="2">
    <source>
        <dbReference type="ARBA" id="ARBA00022448"/>
    </source>
</evidence>
<dbReference type="HOGENOM" id="CLU_000604_1_2_11"/>
<evidence type="ECO:0000313" key="8">
    <source>
        <dbReference type="Proteomes" id="UP000010445"/>
    </source>
</evidence>
<name>L1MES4_9CORY</name>
<organism evidence="7 8">
    <name type="scientific">Corynebacterium durum F0235</name>
    <dbReference type="NCBI Taxonomy" id="1035195"/>
    <lineage>
        <taxon>Bacteria</taxon>
        <taxon>Bacillati</taxon>
        <taxon>Actinomycetota</taxon>
        <taxon>Actinomycetes</taxon>
        <taxon>Mycobacteriales</taxon>
        <taxon>Corynebacteriaceae</taxon>
        <taxon>Corynebacterium</taxon>
    </lineage>
</organism>
<dbReference type="STRING" id="1035195.HMPREF9997_01925"/>
<evidence type="ECO:0000256" key="4">
    <source>
        <dbReference type="ARBA" id="ARBA00022840"/>
    </source>
</evidence>
<dbReference type="GO" id="GO:0005886">
    <property type="term" value="C:plasma membrane"/>
    <property type="evidence" value="ECO:0007669"/>
    <property type="project" value="UniProtKB-SubCell"/>
</dbReference>
<dbReference type="Pfam" id="PF00005">
    <property type="entry name" value="ABC_tran"/>
    <property type="match status" value="1"/>
</dbReference>
<dbReference type="GO" id="GO:0046677">
    <property type="term" value="P:response to antibiotic"/>
    <property type="evidence" value="ECO:0007669"/>
    <property type="project" value="UniProtKB-KW"/>
</dbReference>
<keyword evidence="2" id="KW-0813">Transport</keyword>
<dbReference type="PANTHER" id="PTHR42711">
    <property type="entry name" value="ABC TRANSPORTER ATP-BINDING PROTEIN"/>
    <property type="match status" value="1"/>
</dbReference>
<dbReference type="Proteomes" id="UP000010445">
    <property type="component" value="Unassembled WGS sequence"/>
</dbReference>
<evidence type="ECO:0000313" key="7">
    <source>
        <dbReference type="EMBL" id="EKX89454.1"/>
    </source>
</evidence>
<feature type="domain" description="ABC transporter" evidence="6">
    <location>
        <begin position="28"/>
        <end position="79"/>
    </location>
</feature>
<dbReference type="GO" id="GO:0005524">
    <property type="term" value="F:ATP binding"/>
    <property type="evidence" value="ECO:0007669"/>
    <property type="project" value="UniProtKB-KW"/>
</dbReference>
<gene>
    <name evidence="7" type="ORF">HMPREF9997_01925</name>
</gene>
<dbReference type="InterPro" id="IPR027417">
    <property type="entry name" value="P-loop_NTPase"/>
</dbReference>
<protein>
    <submittedName>
        <fullName evidence="7">ABC transporter, ATP-binding protein</fullName>
    </submittedName>
</protein>
<dbReference type="EMBL" id="AMEM01000024">
    <property type="protein sequence ID" value="EKX89454.1"/>
    <property type="molecule type" value="Genomic_DNA"/>
</dbReference>
<keyword evidence="5" id="KW-0046">Antibiotic resistance</keyword>
<dbReference type="AlphaFoldDB" id="L1MES4"/>
<reference evidence="7 8" key="1">
    <citation type="submission" date="2012-05" db="EMBL/GenBank/DDBJ databases">
        <authorList>
            <person name="Weinstock G."/>
            <person name="Sodergren E."/>
            <person name="Lobos E.A."/>
            <person name="Fulton L."/>
            <person name="Fulton R."/>
            <person name="Courtney L."/>
            <person name="Fronick C."/>
            <person name="O'Laughlin M."/>
            <person name="Godfrey J."/>
            <person name="Wilson R.M."/>
            <person name="Miner T."/>
            <person name="Farmer C."/>
            <person name="Delehaunty K."/>
            <person name="Cordes M."/>
            <person name="Minx P."/>
            <person name="Tomlinson C."/>
            <person name="Chen J."/>
            <person name="Wollam A."/>
            <person name="Pepin K.H."/>
            <person name="Bhonagiri V."/>
            <person name="Zhang X."/>
            <person name="Suruliraj S."/>
            <person name="Warren W."/>
            <person name="Mitreva M."/>
            <person name="Mardis E.R."/>
            <person name="Wilson R.K."/>
        </authorList>
    </citation>
    <scope>NUCLEOTIDE SEQUENCE [LARGE SCALE GENOMIC DNA]</scope>
    <source>
        <strain evidence="7 8">F0235</strain>
    </source>
</reference>
<dbReference type="SUPFAM" id="SSF52540">
    <property type="entry name" value="P-loop containing nucleoside triphosphate hydrolases"/>
    <property type="match status" value="1"/>
</dbReference>
<sequence>MLQNWKDHGKWTVREFLSYVSVSFLGRATNSQDLVEALGLTESANTKLSSLSGGQRRRVDVAAALLGRPSILILDEPTTGFDVHSKISFQNVVRELSADITVLWATHDLVEAESVADRLILLSSGVIAASGSVDELRRIHGGTSKVSWRTQQDGSPHSVEVDDPKPLLVELASDPGTENIEVKTTSLEDLYLSITQESGDVDV</sequence>
<evidence type="ECO:0000259" key="6">
    <source>
        <dbReference type="Pfam" id="PF00005"/>
    </source>
</evidence>